<gene>
    <name evidence="1" type="ORF">NCTC11429_00446</name>
</gene>
<sequence length="49" mass="5866">MGFWEFSKVRYFMGKGSELTGKAVEMWRPLGMVWHWKECNIIRDTAVKK</sequence>
<dbReference type="STRING" id="1123265.GCA_000686625_03162"/>
<accession>A0A4V6KPD9</accession>
<evidence type="ECO:0000313" key="1">
    <source>
        <dbReference type="EMBL" id="VTR29538.1"/>
    </source>
</evidence>
<organism evidence="1 2">
    <name type="scientific">Sphingobacterium thalpophilum</name>
    <dbReference type="NCBI Taxonomy" id="259"/>
    <lineage>
        <taxon>Bacteria</taxon>
        <taxon>Pseudomonadati</taxon>
        <taxon>Bacteroidota</taxon>
        <taxon>Sphingobacteriia</taxon>
        <taxon>Sphingobacteriales</taxon>
        <taxon>Sphingobacteriaceae</taxon>
        <taxon>Sphingobacterium</taxon>
    </lineage>
</organism>
<dbReference type="Proteomes" id="UP000308196">
    <property type="component" value="Chromosome"/>
</dbReference>
<protein>
    <submittedName>
        <fullName evidence="1">Uncharacterized protein</fullName>
    </submittedName>
</protein>
<dbReference type="KEGG" id="stha:NCTC11429_00446"/>
<name>A0A4V6KPD9_9SPHI</name>
<reference evidence="1 2" key="1">
    <citation type="submission" date="2019-05" db="EMBL/GenBank/DDBJ databases">
        <authorList>
            <consortium name="Pathogen Informatics"/>
        </authorList>
    </citation>
    <scope>NUCLEOTIDE SEQUENCE [LARGE SCALE GENOMIC DNA]</scope>
    <source>
        <strain evidence="1 2">NCTC11429</strain>
    </source>
</reference>
<proteinExistence type="predicted"/>
<dbReference type="EMBL" id="LR590484">
    <property type="protein sequence ID" value="VTR29538.1"/>
    <property type="molecule type" value="Genomic_DNA"/>
</dbReference>
<evidence type="ECO:0000313" key="2">
    <source>
        <dbReference type="Proteomes" id="UP000308196"/>
    </source>
</evidence>
<dbReference type="AlphaFoldDB" id="A0A4V6KPD9"/>